<sequence>MQVIRDIGFWNGLRSIVRFPDPIIAAPRELEADTVFVSGVYRWFRWLRYHAAYDVTSSEQEEQETVLVGSDDAQAEQETTQQYQAGIELLSDTVDLISASVSADHELENTAAEGENVQDGDNYENVESLQLDELQTFFRGKIRKRWDYIHTNAMGIAFMLDPTMDLDDLIGCMDPQAGFVQALDAAALFIGDGWSVPHRNMKPVGGGEDMTTFC</sequence>
<dbReference type="EMBL" id="MJFZ01000489">
    <property type="protein sequence ID" value="RAW28421.1"/>
    <property type="molecule type" value="Genomic_DNA"/>
</dbReference>
<evidence type="ECO:0000313" key="1">
    <source>
        <dbReference type="EMBL" id="RAW28421.1"/>
    </source>
</evidence>
<proteinExistence type="predicted"/>
<dbReference type="AlphaFoldDB" id="A0A329RV33"/>
<protein>
    <submittedName>
        <fullName evidence="1">Uncharacterized protein</fullName>
    </submittedName>
</protein>
<dbReference type="OrthoDB" id="4951847at2759"/>
<name>A0A329RV33_9STRA</name>
<dbReference type="Proteomes" id="UP000251314">
    <property type="component" value="Unassembled WGS sequence"/>
</dbReference>
<comment type="caution">
    <text evidence="1">The sequence shown here is derived from an EMBL/GenBank/DDBJ whole genome shotgun (WGS) entry which is preliminary data.</text>
</comment>
<organism evidence="1 2">
    <name type="scientific">Phytophthora cactorum</name>
    <dbReference type="NCBI Taxonomy" id="29920"/>
    <lineage>
        <taxon>Eukaryota</taxon>
        <taxon>Sar</taxon>
        <taxon>Stramenopiles</taxon>
        <taxon>Oomycota</taxon>
        <taxon>Peronosporomycetes</taxon>
        <taxon>Peronosporales</taxon>
        <taxon>Peronosporaceae</taxon>
        <taxon>Phytophthora</taxon>
    </lineage>
</organism>
<gene>
    <name evidence="1" type="ORF">PC110_g15185</name>
</gene>
<accession>A0A329RV33</accession>
<reference evidence="1 2" key="1">
    <citation type="submission" date="2018-01" db="EMBL/GenBank/DDBJ databases">
        <title>Draft genome of the strawberry crown rot pathogen Phytophthora cactorum.</title>
        <authorList>
            <person name="Armitage A.D."/>
            <person name="Lysoe E."/>
            <person name="Nellist C.F."/>
            <person name="Harrison R.J."/>
            <person name="Brurberg M.B."/>
        </authorList>
    </citation>
    <scope>NUCLEOTIDE SEQUENCE [LARGE SCALE GENOMIC DNA]</scope>
    <source>
        <strain evidence="1 2">10300</strain>
    </source>
</reference>
<dbReference type="VEuPathDB" id="FungiDB:PC110_g15185"/>
<evidence type="ECO:0000313" key="2">
    <source>
        <dbReference type="Proteomes" id="UP000251314"/>
    </source>
</evidence>
<keyword evidence="2" id="KW-1185">Reference proteome</keyword>